<keyword evidence="8" id="KW-1185">Reference proteome</keyword>
<dbReference type="SMART" id="SM00346">
    <property type="entry name" value="HTH_ICLR"/>
    <property type="match status" value="1"/>
</dbReference>
<dbReference type="GO" id="GO:0003677">
    <property type="term" value="F:DNA binding"/>
    <property type="evidence" value="ECO:0007669"/>
    <property type="project" value="UniProtKB-KW"/>
</dbReference>
<dbReference type="PANTHER" id="PTHR30136:SF24">
    <property type="entry name" value="HTH-TYPE TRANSCRIPTIONAL REPRESSOR ALLR"/>
    <property type="match status" value="1"/>
</dbReference>
<dbReference type="SUPFAM" id="SSF46785">
    <property type="entry name" value="Winged helix' DNA-binding domain"/>
    <property type="match status" value="1"/>
</dbReference>
<evidence type="ECO:0000259" key="6">
    <source>
        <dbReference type="PROSITE" id="PS51078"/>
    </source>
</evidence>
<dbReference type="PROSITE" id="PS51077">
    <property type="entry name" value="HTH_ICLR"/>
    <property type="match status" value="1"/>
</dbReference>
<dbReference type="RefSeq" id="WP_185004789.1">
    <property type="nucleotide sequence ID" value="NZ_BAAAUI010000094.1"/>
</dbReference>
<dbReference type="InterPro" id="IPR029016">
    <property type="entry name" value="GAF-like_dom_sf"/>
</dbReference>
<dbReference type="InterPro" id="IPR036388">
    <property type="entry name" value="WH-like_DNA-bd_sf"/>
</dbReference>
<evidence type="ECO:0000313" key="8">
    <source>
        <dbReference type="Proteomes" id="UP000533598"/>
    </source>
</evidence>
<dbReference type="PANTHER" id="PTHR30136">
    <property type="entry name" value="HELIX-TURN-HELIX TRANSCRIPTIONAL REGULATOR, ICLR FAMILY"/>
    <property type="match status" value="1"/>
</dbReference>
<dbReference type="InterPro" id="IPR036390">
    <property type="entry name" value="WH_DNA-bd_sf"/>
</dbReference>
<dbReference type="PROSITE" id="PS51078">
    <property type="entry name" value="ICLR_ED"/>
    <property type="match status" value="1"/>
</dbReference>
<dbReference type="Gene3D" id="1.10.10.10">
    <property type="entry name" value="Winged helix-like DNA-binding domain superfamily/Winged helix DNA-binding domain"/>
    <property type="match status" value="1"/>
</dbReference>
<feature type="domain" description="HTH iclR-type" evidence="5">
    <location>
        <begin position="8"/>
        <end position="69"/>
    </location>
</feature>
<accession>A0A7W7CD80</accession>
<evidence type="ECO:0000256" key="2">
    <source>
        <dbReference type="ARBA" id="ARBA00023125"/>
    </source>
</evidence>
<evidence type="ECO:0000256" key="4">
    <source>
        <dbReference type="SAM" id="MobiDB-lite"/>
    </source>
</evidence>
<dbReference type="Pfam" id="PF09339">
    <property type="entry name" value="HTH_IclR"/>
    <property type="match status" value="1"/>
</dbReference>
<dbReference type="InterPro" id="IPR050707">
    <property type="entry name" value="HTH_MetabolicPath_Reg"/>
</dbReference>
<dbReference type="EMBL" id="JACHMH010000001">
    <property type="protein sequence ID" value="MBB4678988.1"/>
    <property type="molecule type" value="Genomic_DNA"/>
</dbReference>
<keyword evidence="2 7" id="KW-0238">DNA-binding</keyword>
<keyword evidence="1" id="KW-0805">Transcription regulation</keyword>
<dbReference type="GO" id="GO:0045892">
    <property type="term" value="P:negative regulation of DNA-templated transcription"/>
    <property type="evidence" value="ECO:0007669"/>
    <property type="project" value="TreeGrafter"/>
</dbReference>
<evidence type="ECO:0000256" key="1">
    <source>
        <dbReference type="ARBA" id="ARBA00023015"/>
    </source>
</evidence>
<dbReference type="InterPro" id="IPR005471">
    <property type="entry name" value="Tscrpt_reg_IclR_N"/>
</dbReference>
<feature type="domain" description="IclR-ED" evidence="6">
    <location>
        <begin position="70"/>
        <end position="248"/>
    </location>
</feature>
<reference evidence="7 8" key="1">
    <citation type="submission" date="2020-08" db="EMBL/GenBank/DDBJ databases">
        <title>Sequencing the genomes of 1000 actinobacteria strains.</title>
        <authorList>
            <person name="Klenk H.-P."/>
        </authorList>
    </citation>
    <scope>NUCLEOTIDE SEQUENCE [LARGE SCALE GENOMIC DNA]</scope>
    <source>
        <strain evidence="7 8">DSM 44230</strain>
    </source>
</reference>
<protein>
    <submittedName>
        <fullName evidence="7">DNA-binding IclR family transcriptional regulator</fullName>
    </submittedName>
</protein>
<organism evidence="7 8">
    <name type="scientific">Crossiella cryophila</name>
    <dbReference type="NCBI Taxonomy" id="43355"/>
    <lineage>
        <taxon>Bacteria</taxon>
        <taxon>Bacillati</taxon>
        <taxon>Actinomycetota</taxon>
        <taxon>Actinomycetes</taxon>
        <taxon>Pseudonocardiales</taxon>
        <taxon>Pseudonocardiaceae</taxon>
        <taxon>Crossiella</taxon>
    </lineage>
</organism>
<dbReference type="SUPFAM" id="SSF55781">
    <property type="entry name" value="GAF domain-like"/>
    <property type="match status" value="1"/>
</dbReference>
<sequence length="303" mass="31991">MANSPAGESVLARVVRIFETFGTDTPALRVSEIARRAGLPVPTASRLIEELVGHGWLHREPDRSVRLGLRIWELASRASPALSLREAAMPFMEDLQAVVGHHTQLGVLEGREVLFLERLSAPGAVDNVIRIAGRLPLHVNSAGLVLLAHAPVDLQESVLTGPLPAYAKRTITDPGRLRAFLADVRRGGFALCRGFIDDGVTGIAAPVRGPDNEVTAALAVIVPDDAQVQGHLPALRAAARGISRALGAGRPGVVDLAHDRRAQAAPDGTAGTTTYIPVRGRPRGTAMNDLDSGAHAQDPPHPA</sequence>
<evidence type="ECO:0000313" key="7">
    <source>
        <dbReference type="EMBL" id="MBB4678988.1"/>
    </source>
</evidence>
<dbReference type="Proteomes" id="UP000533598">
    <property type="component" value="Unassembled WGS sequence"/>
</dbReference>
<keyword evidence="3" id="KW-0804">Transcription</keyword>
<name>A0A7W7CD80_9PSEU</name>
<dbReference type="GO" id="GO:0003700">
    <property type="term" value="F:DNA-binding transcription factor activity"/>
    <property type="evidence" value="ECO:0007669"/>
    <property type="project" value="TreeGrafter"/>
</dbReference>
<comment type="caution">
    <text evidence="7">The sequence shown here is derived from an EMBL/GenBank/DDBJ whole genome shotgun (WGS) entry which is preliminary data.</text>
</comment>
<evidence type="ECO:0000256" key="3">
    <source>
        <dbReference type="ARBA" id="ARBA00023163"/>
    </source>
</evidence>
<dbReference type="InterPro" id="IPR014757">
    <property type="entry name" value="Tscrpt_reg_IclR_C"/>
</dbReference>
<gene>
    <name evidence="7" type="ORF">HNR67_005106</name>
</gene>
<feature type="region of interest" description="Disordered" evidence="4">
    <location>
        <begin position="264"/>
        <end position="303"/>
    </location>
</feature>
<dbReference type="AlphaFoldDB" id="A0A7W7CD80"/>
<dbReference type="Pfam" id="PF01614">
    <property type="entry name" value="IclR_C"/>
    <property type="match status" value="1"/>
</dbReference>
<proteinExistence type="predicted"/>
<dbReference type="Gene3D" id="3.30.450.40">
    <property type="match status" value="1"/>
</dbReference>
<evidence type="ECO:0000259" key="5">
    <source>
        <dbReference type="PROSITE" id="PS51077"/>
    </source>
</evidence>